<dbReference type="InterPro" id="IPR048720">
    <property type="entry name" value="PROPPIN"/>
</dbReference>
<keyword evidence="2" id="KW-0677">Repeat</keyword>
<dbReference type="Proteomes" id="UP000305067">
    <property type="component" value="Unassembled WGS sequence"/>
</dbReference>
<dbReference type="InterPro" id="IPR001680">
    <property type="entry name" value="WD40_rpt"/>
</dbReference>
<dbReference type="PANTHER" id="PTHR11227">
    <property type="entry name" value="WD-REPEAT PROTEIN INTERACTING WITH PHOSPHOINOSIDES WIPI -RELATED"/>
    <property type="match status" value="1"/>
</dbReference>
<dbReference type="OrthoDB" id="1667587at2759"/>
<dbReference type="InterPro" id="IPR036322">
    <property type="entry name" value="WD40_repeat_dom_sf"/>
</dbReference>
<evidence type="ECO:0000313" key="5">
    <source>
        <dbReference type="EMBL" id="TFL00012.1"/>
    </source>
</evidence>
<evidence type="ECO:0000256" key="4">
    <source>
        <dbReference type="SAM" id="MobiDB-lite"/>
    </source>
</evidence>
<evidence type="ECO:0000256" key="3">
    <source>
        <dbReference type="ARBA" id="ARBA00025740"/>
    </source>
</evidence>
<sequence length="450" mass="47353">MSERANRMLFANFNQDYTCISIGTRKGYSITNCDPFGRVLTMNNGARGVVEMLFSTSLLALVGVADEPQSSPRKLQIVNTKRESVICDLLFPSSILAVKLNRRTLVIVLETEIYIYDVSNLRLMHVIETTPNPDAIVALSPSSDPSYLAYPSPVPSPNATGLSPQPSAPGTSPGSVPPSTSTPSSASPSAGPSSSSGSSHSGDVLLFSTTTLTVANVIRAHKSPLSFLALSPASPTSSGQQLLATASDKGTVIRVWSVPGAQKLYQFRRGTREARIYSMSFNAVSSLLAVSSAHDTVHVFKLGATGSAGAGSGGGGGGGVQSPAPSEDGSVDGGYEAFIDKKRGSSMGSSLQRRVNNYSKALTTSVGGYLPKPFTEMWEPSRDFAFLRLPSGGARSIVGLSGTMPHVMVISSDGFFYLYSIDLENGGECSLLKQYSLLDSADESMSITTE</sequence>
<dbReference type="STRING" id="1884261.A0A5C3QE94"/>
<evidence type="ECO:0000256" key="1">
    <source>
        <dbReference type="ARBA" id="ARBA00022574"/>
    </source>
</evidence>
<evidence type="ECO:0000256" key="2">
    <source>
        <dbReference type="ARBA" id="ARBA00022737"/>
    </source>
</evidence>
<feature type="region of interest" description="Disordered" evidence="4">
    <location>
        <begin position="149"/>
        <end position="200"/>
    </location>
</feature>
<accession>A0A5C3QE94</accession>
<dbReference type="EMBL" id="ML178830">
    <property type="protein sequence ID" value="TFL00012.1"/>
    <property type="molecule type" value="Genomic_DNA"/>
</dbReference>
<organism evidence="5 6">
    <name type="scientific">Pterulicium gracile</name>
    <dbReference type="NCBI Taxonomy" id="1884261"/>
    <lineage>
        <taxon>Eukaryota</taxon>
        <taxon>Fungi</taxon>
        <taxon>Dikarya</taxon>
        <taxon>Basidiomycota</taxon>
        <taxon>Agaricomycotina</taxon>
        <taxon>Agaricomycetes</taxon>
        <taxon>Agaricomycetidae</taxon>
        <taxon>Agaricales</taxon>
        <taxon>Pleurotineae</taxon>
        <taxon>Pterulaceae</taxon>
        <taxon>Pterulicium</taxon>
    </lineage>
</organism>
<feature type="region of interest" description="Disordered" evidence="4">
    <location>
        <begin position="311"/>
        <end position="331"/>
    </location>
</feature>
<gene>
    <name evidence="5" type="ORF">BDV98DRAFT_531570</name>
</gene>
<feature type="compositionally biased region" description="Low complexity" evidence="4">
    <location>
        <begin position="168"/>
        <end position="200"/>
    </location>
</feature>
<proteinExistence type="inferred from homology"/>
<reference evidence="5 6" key="1">
    <citation type="journal article" date="2019" name="Nat. Ecol. Evol.">
        <title>Megaphylogeny resolves global patterns of mushroom evolution.</title>
        <authorList>
            <person name="Varga T."/>
            <person name="Krizsan K."/>
            <person name="Foldi C."/>
            <person name="Dima B."/>
            <person name="Sanchez-Garcia M."/>
            <person name="Sanchez-Ramirez S."/>
            <person name="Szollosi G.J."/>
            <person name="Szarkandi J.G."/>
            <person name="Papp V."/>
            <person name="Albert L."/>
            <person name="Andreopoulos W."/>
            <person name="Angelini C."/>
            <person name="Antonin V."/>
            <person name="Barry K.W."/>
            <person name="Bougher N.L."/>
            <person name="Buchanan P."/>
            <person name="Buyck B."/>
            <person name="Bense V."/>
            <person name="Catcheside P."/>
            <person name="Chovatia M."/>
            <person name="Cooper J."/>
            <person name="Damon W."/>
            <person name="Desjardin D."/>
            <person name="Finy P."/>
            <person name="Geml J."/>
            <person name="Haridas S."/>
            <person name="Hughes K."/>
            <person name="Justo A."/>
            <person name="Karasinski D."/>
            <person name="Kautmanova I."/>
            <person name="Kiss B."/>
            <person name="Kocsube S."/>
            <person name="Kotiranta H."/>
            <person name="LaButti K.M."/>
            <person name="Lechner B.E."/>
            <person name="Liimatainen K."/>
            <person name="Lipzen A."/>
            <person name="Lukacs Z."/>
            <person name="Mihaltcheva S."/>
            <person name="Morgado L.N."/>
            <person name="Niskanen T."/>
            <person name="Noordeloos M.E."/>
            <person name="Ohm R.A."/>
            <person name="Ortiz-Santana B."/>
            <person name="Ovrebo C."/>
            <person name="Racz N."/>
            <person name="Riley R."/>
            <person name="Savchenko A."/>
            <person name="Shiryaev A."/>
            <person name="Soop K."/>
            <person name="Spirin V."/>
            <person name="Szebenyi C."/>
            <person name="Tomsovsky M."/>
            <person name="Tulloss R.E."/>
            <person name="Uehling J."/>
            <person name="Grigoriev I.V."/>
            <person name="Vagvolgyi C."/>
            <person name="Papp T."/>
            <person name="Martin F.M."/>
            <person name="Miettinen O."/>
            <person name="Hibbett D.S."/>
            <person name="Nagy L.G."/>
        </authorList>
    </citation>
    <scope>NUCLEOTIDE SEQUENCE [LARGE SCALE GENOMIC DNA]</scope>
    <source>
        <strain evidence="5 6">CBS 309.79</strain>
    </source>
</reference>
<protein>
    <submittedName>
        <fullName evidence="5">WD40 repeat-like protein</fullName>
    </submittedName>
</protein>
<dbReference type="SMART" id="SM00320">
    <property type="entry name" value="WD40"/>
    <property type="match status" value="2"/>
</dbReference>
<dbReference type="InterPro" id="IPR015943">
    <property type="entry name" value="WD40/YVTN_repeat-like_dom_sf"/>
</dbReference>
<dbReference type="SUPFAM" id="SSF50978">
    <property type="entry name" value="WD40 repeat-like"/>
    <property type="match status" value="1"/>
</dbReference>
<keyword evidence="1" id="KW-0853">WD repeat</keyword>
<feature type="compositionally biased region" description="Gly residues" evidence="4">
    <location>
        <begin position="311"/>
        <end position="320"/>
    </location>
</feature>
<dbReference type="AlphaFoldDB" id="A0A5C3QE94"/>
<name>A0A5C3QE94_9AGAR</name>
<dbReference type="Pfam" id="PF21032">
    <property type="entry name" value="PROPPIN"/>
    <property type="match status" value="3"/>
</dbReference>
<evidence type="ECO:0000313" key="6">
    <source>
        <dbReference type="Proteomes" id="UP000305067"/>
    </source>
</evidence>
<keyword evidence="6" id="KW-1185">Reference proteome</keyword>
<dbReference type="GO" id="GO:0005737">
    <property type="term" value="C:cytoplasm"/>
    <property type="evidence" value="ECO:0007669"/>
    <property type="project" value="UniProtKB-ARBA"/>
</dbReference>
<comment type="similarity">
    <text evidence="3">Belongs to the WD repeat PROPPIN family.</text>
</comment>
<dbReference type="Gene3D" id="2.130.10.10">
    <property type="entry name" value="YVTN repeat-like/Quinoprotein amine dehydrogenase"/>
    <property type="match status" value="1"/>
</dbReference>